<name>A0A1E3NXC4_WICAA</name>
<feature type="region of interest" description="Disordered" evidence="1">
    <location>
        <begin position="170"/>
        <end position="232"/>
    </location>
</feature>
<keyword evidence="3" id="KW-1185">Reference proteome</keyword>
<feature type="compositionally biased region" description="Basic and acidic residues" evidence="1">
    <location>
        <begin position="295"/>
        <end position="314"/>
    </location>
</feature>
<feature type="region of interest" description="Disordered" evidence="1">
    <location>
        <begin position="118"/>
        <end position="152"/>
    </location>
</feature>
<evidence type="ECO:0000313" key="2">
    <source>
        <dbReference type="EMBL" id="ODQ57745.1"/>
    </source>
</evidence>
<accession>A0A1E3NXC4</accession>
<evidence type="ECO:0000313" key="3">
    <source>
        <dbReference type="Proteomes" id="UP000094112"/>
    </source>
</evidence>
<dbReference type="Proteomes" id="UP000094112">
    <property type="component" value="Unassembled WGS sequence"/>
</dbReference>
<evidence type="ECO:0000256" key="1">
    <source>
        <dbReference type="SAM" id="MobiDB-lite"/>
    </source>
</evidence>
<proteinExistence type="predicted"/>
<feature type="compositionally biased region" description="Low complexity" evidence="1">
    <location>
        <begin position="121"/>
        <end position="139"/>
    </location>
</feature>
<dbReference type="InterPro" id="IPR021216">
    <property type="entry name" value="DUF2722"/>
</dbReference>
<gene>
    <name evidence="2" type="ORF">WICANDRAFT_81071</name>
</gene>
<feature type="compositionally biased region" description="Polar residues" evidence="1">
    <location>
        <begin position="180"/>
        <end position="211"/>
    </location>
</feature>
<protein>
    <submittedName>
        <fullName evidence="2">Uncharacterized protein</fullName>
    </submittedName>
</protein>
<feature type="region of interest" description="Disordered" evidence="1">
    <location>
        <begin position="247"/>
        <end position="349"/>
    </location>
</feature>
<dbReference type="RefSeq" id="XP_019036952.1">
    <property type="nucleotide sequence ID" value="XM_019185170.1"/>
</dbReference>
<organism evidence="2 3">
    <name type="scientific">Wickerhamomyces anomalus (strain ATCC 58044 / CBS 1984 / NCYC 433 / NRRL Y-366-8)</name>
    <name type="common">Yeast</name>
    <name type="synonym">Hansenula anomala</name>
    <dbReference type="NCBI Taxonomy" id="683960"/>
    <lineage>
        <taxon>Eukaryota</taxon>
        <taxon>Fungi</taxon>
        <taxon>Dikarya</taxon>
        <taxon>Ascomycota</taxon>
        <taxon>Saccharomycotina</taxon>
        <taxon>Saccharomycetes</taxon>
        <taxon>Phaffomycetales</taxon>
        <taxon>Wickerhamomycetaceae</taxon>
        <taxon>Wickerhamomyces</taxon>
    </lineage>
</organism>
<dbReference type="OrthoDB" id="4095763at2759"/>
<reference evidence="2 3" key="1">
    <citation type="journal article" date="2016" name="Proc. Natl. Acad. Sci. U.S.A.">
        <title>Comparative genomics of biotechnologically important yeasts.</title>
        <authorList>
            <person name="Riley R."/>
            <person name="Haridas S."/>
            <person name="Wolfe K.H."/>
            <person name="Lopes M.R."/>
            <person name="Hittinger C.T."/>
            <person name="Goeker M."/>
            <person name="Salamov A.A."/>
            <person name="Wisecaver J.H."/>
            <person name="Long T.M."/>
            <person name="Calvey C.H."/>
            <person name="Aerts A.L."/>
            <person name="Barry K.W."/>
            <person name="Choi C."/>
            <person name="Clum A."/>
            <person name="Coughlan A.Y."/>
            <person name="Deshpande S."/>
            <person name="Douglass A.P."/>
            <person name="Hanson S.J."/>
            <person name="Klenk H.-P."/>
            <person name="LaButti K.M."/>
            <person name="Lapidus A."/>
            <person name="Lindquist E.A."/>
            <person name="Lipzen A.M."/>
            <person name="Meier-Kolthoff J.P."/>
            <person name="Ohm R.A."/>
            <person name="Otillar R.P."/>
            <person name="Pangilinan J.L."/>
            <person name="Peng Y."/>
            <person name="Rokas A."/>
            <person name="Rosa C.A."/>
            <person name="Scheuner C."/>
            <person name="Sibirny A.A."/>
            <person name="Slot J.C."/>
            <person name="Stielow J.B."/>
            <person name="Sun H."/>
            <person name="Kurtzman C.P."/>
            <person name="Blackwell M."/>
            <person name="Grigoriev I.V."/>
            <person name="Jeffries T.W."/>
        </authorList>
    </citation>
    <scope>NUCLEOTIDE SEQUENCE [LARGE SCALE GENOMIC DNA]</scope>
    <source>
        <strain evidence="3">ATCC 58044 / CBS 1984 / NCYC 433 / NRRL Y-366-8</strain>
    </source>
</reference>
<dbReference type="GeneID" id="30202416"/>
<dbReference type="Pfam" id="PF10846">
    <property type="entry name" value="DUF2722"/>
    <property type="match status" value="1"/>
</dbReference>
<dbReference type="AlphaFoldDB" id="A0A1E3NXC4"/>
<feature type="compositionally biased region" description="Low complexity" evidence="1">
    <location>
        <begin position="212"/>
        <end position="224"/>
    </location>
</feature>
<feature type="compositionally biased region" description="Low complexity" evidence="1">
    <location>
        <begin position="315"/>
        <end position="324"/>
    </location>
</feature>
<dbReference type="EMBL" id="KV454213">
    <property type="protein sequence ID" value="ODQ57745.1"/>
    <property type="molecule type" value="Genomic_DNA"/>
</dbReference>
<sequence>MKVNEQLAQLLGLGSTAEWPHSEQSLIEMINLQREKEITKQQYYKLENTNKSIELLNLSLQSQIPSYLIPIIFSGDTLSEDLIQKLAISQQHQQQLLVQSIPQRNTPIQTSPTRTLYANFQGQSGPQPNPQQHHGQPGSSNLGPPVTFHRPLSPAKIGAAAVAQLDRGRYPTSPIHKRNQSMPVHSNTPSLNSTPIPIVQVNNSPSLRQVPTNNNNVKVSTNGNASTPQNQQSMMGTMSSIQFINENPGKKRRRASLDMREQSGEDQSIMEEENEVEPGKTYTPKFPRRKTHTRTRSENFLWDKNRNSTPDIKKSTTTTTNSSSEEPKDETTDTPKQGPKFANNILSSA</sequence>